<dbReference type="Proteomes" id="UP001312865">
    <property type="component" value="Unassembled WGS sequence"/>
</dbReference>
<sequence>MNRLKPTEAAAKIINKYFFQCDGAILAGSVVRNEATSTSDLDIVVFDANVPNAYRESLIDFNWPIEVFVHNFTSYKKFFQSDVERARPSLPRMVSEGVIIKGEGTVKEIKREAEEILTLGPEAWTEEMIDLKRYFITDELDNFIGTSNRKEALFIANSLAEKLHEFMLRVNGQWVGSSKWIVKSLTQYDPKIADDFIEAFDSFYRNDQKEKVIKLVDDFLTPYGGRLFDGFSIGKDS</sequence>
<feature type="domain" description="Polymerase nucleotidyl transferase" evidence="1">
    <location>
        <begin position="24"/>
        <end position="53"/>
    </location>
</feature>
<reference evidence="2 3" key="1">
    <citation type="journal article" date="2018" name="J. Microbiol.">
        <title>Bacillus spongiae sp. nov., isolated from sponge of Jeju Island.</title>
        <authorList>
            <person name="Lee G.E."/>
            <person name="Im W.T."/>
            <person name="Park J.S."/>
        </authorList>
    </citation>
    <scope>NUCLEOTIDE SEQUENCE [LARGE SCALE GENOMIC DNA]</scope>
    <source>
        <strain evidence="2 3">135PIL107-10</strain>
    </source>
</reference>
<dbReference type="SUPFAM" id="SSF81301">
    <property type="entry name" value="Nucleotidyltransferase"/>
    <property type="match status" value="1"/>
</dbReference>
<comment type="caution">
    <text evidence="2">The sequence shown here is derived from an EMBL/GenBank/DDBJ whole genome shotgun (WGS) entry which is preliminary data.</text>
</comment>
<evidence type="ECO:0000259" key="1">
    <source>
        <dbReference type="Pfam" id="PF01909"/>
    </source>
</evidence>
<protein>
    <submittedName>
        <fullName evidence="2">Nucleotidyltransferase domain-containing protein</fullName>
        <ecNumber evidence="2">2.7.7.-</ecNumber>
    </submittedName>
</protein>
<evidence type="ECO:0000313" key="3">
    <source>
        <dbReference type="Proteomes" id="UP001312865"/>
    </source>
</evidence>
<dbReference type="Pfam" id="PF01909">
    <property type="entry name" value="NTP_transf_2"/>
    <property type="match status" value="1"/>
</dbReference>
<keyword evidence="2" id="KW-0548">Nucleotidyltransferase</keyword>
<dbReference type="CDD" id="cd05403">
    <property type="entry name" value="NT_KNTase_like"/>
    <property type="match status" value="1"/>
</dbReference>
<dbReference type="InterPro" id="IPR043519">
    <property type="entry name" value="NT_sf"/>
</dbReference>
<name>A0ABU8HB08_9BACI</name>
<dbReference type="EMBL" id="JBBAXC010000003">
    <property type="protein sequence ID" value="MEI5906501.1"/>
    <property type="molecule type" value="Genomic_DNA"/>
</dbReference>
<keyword evidence="3" id="KW-1185">Reference proteome</keyword>
<dbReference type="InterPro" id="IPR002934">
    <property type="entry name" value="Polymerase_NTP_transf_dom"/>
</dbReference>
<gene>
    <name evidence="2" type="ORF">WAK64_05455</name>
</gene>
<dbReference type="GO" id="GO:0016779">
    <property type="term" value="F:nucleotidyltransferase activity"/>
    <property type="evidence" value="ECO:0007669"/>
    <property type="project" value="UniProtKB-KW"/>
</dbReference>
<organism evidence="2 3">
    <name type="scientific">Bacillus spongiae</name>
    <dbReference type="NCBI Taxonomy" id="2683610"/>
    <lineage>
        <taxon>Bacteria</taxon>
        <taxon>Bacillati</taxon>
        <taxon>Bacillota</taxon>
        <taxon>Bacilli</taxon>
        <taxon>Bacillales</taxon>
        <taxon>Bacillaceae</taxon>
        <taxon>Bacillus</taxon>
    </lineage>
</organism>
<dbReference type="RefSeq" id="WP_336585930.1">
    <property type="nucleotide sequence ID" value="NZ_JBBAXC010000003.1"/>
</dbReference>
<evidence type="ECO:0000313" key="2">
    <source>
        <dbReference type="EMBL" id="MEI5906501.1"/>
    </source>
</evidence>
<dbReference type="EC" id="2.7.7.-" evidence="2"/>
<dbReference type="Gene3D" id="3.30.460.10">
    <property type="entry name" value="Beta Polymerase, domain 2"/>
    <property type="match status" value="1"/>
</dbReference>
<keyword evidence="2" id="KW-0808">Transferase</keyword>
<proteinExistence type="predicted"/>
<accession>A0ABU8HB08</accession>